<protein>
    <submittedName>
        <fullName evidence="1">Uncharacterized protein</fullName>
    </submittedName>
</protein>
<evidence type="ECO:0000313" key="1">
    <source>
        <dbReference type="EMBL" id="CAD7433481.1"/>
    </source>
</evidence>
<accession>A0A7R9HUR5</accession>
<dbReference type="AlphaFoldDB" id="A0A7R9HUR5"/>
<dbReference type="EMBL" id="OB796482">
    <property type="protein sequence ID" value="CAD7433481.1"/>
    <property type="molecule type" value="Genomic_DNA"/>
</dbReference>
<reference evidence="1" key="1">
    <citation type="submission" date="2020-11" db="EMBL/GenBank/DDBJ databases">
        <authorList>
            <person name="Tran Van P."/>
        </authorList>
    </citation>
    <scope>NUCLEOTIDE SEQUENCE</scope>
</reference>
<sequence length="97" mass="10734">MGPAYSWELVMDGLKNMKYGVVQAVEKVVGTACASVEERYKGQLNSEMASYVHETICSPTKPSRIGNADTFSANGYLKSSTGICYGYQKDKYVVIYR</sequence>
<proteinExistence type="predicted"/>
<gene>
    <name evidence="1" type="ORF">TMSB3V08_LOCUS10155</name>
</gene>
<organism evidence="1">
    <name type="scientific">Timema monikensis</name>
    <dbReference type="NCBI Taxonomy" id="170555"/>
    <lineage>
        <taxon>Eukaryota</taxon>
        <taxon>Metazoa</taxon>
        <taxon>Ecdysozoa</taxon>
        <taxon>Arthropoda</taxon>
        <taxon>Hexapoda</taxon>
        <taxon>Insecta</taxon>
        <taxon>Pterygota</taxon>
        <taxon>Neoptera</taxon>
        <taxon>Polyneoptera</taxon>
        <taxon>Phasmatodea</taxon>
        <taxon>Timematodea</taxon>
        <taxon>Timematoidea</taxon>
        <taxon>Timematidae</taxon>
        <taxon>Timema</taxon>
    </lineage>
</organism>
<name>A0A7R9HUR5_9NEOP</name>